<dbReference type="SUPFAM" id="SSF49695">
    <property type="entry name" value="gamma-Crystallin-like"/>
    <property type="match status" value="1"/>
</dbReference>
<protein>
    <submittedName>
        <fullName evidence="2">Peptidase inhibitor family I36</fullName>
    </submittedName>
</protein>
<evidence type="ECO:0000256" key="1">
    <source>
        <dbReference type="SAM" id="SignalP"/>
    </source>
</evidence>
<feature type="signal peptide" evidence="1">
    <location>
        <begin position="1"/>
        <end position="27"/>
    </location>
</feature>
<dbReference type="EMBL" id="JAAATY010000013">
    <property type="protein sequence ID" value="NRN67245.1"/>
    <property type="molecule type" value="Genomic_DNA"/>
</dbReference>
<dbReference type="Proteomes" id="UP000763557">
    <property type="component" value="Unassembled WGS sequence"/>
</dbReference>
<proteinExistence type="predicted"/>
<gene>
    <name evidence="2" type="ORF">GC106_44780</name>
</gene>
<comment type="caution">
    <text evidence="2">The sequence shown here is derived from an EMBL/GenBank/DDBJ whole genome shotgun (WGS) entry which is preliminary data.</text>
</comment>
<keyword evidence="3" id="KW-1185">Reference proteome</keyword>
<dbReference type="InterPro" id="IPR011024">
    <property type="entry name" value="G_crystallin-like"/>
</dbReference>
<dbReference type="Gene3D" id="2.60.20.10">
    <property type="entry name" value="Crystallins"/>
    <property type="match status" value="1"/>
</dbReference>
<keyword evidence="1" id="KW-0732">Signal</keyword>
<sequence length="165" mass="17426">MRKTRSMVLAAAASVATIGLTPMTASAGNHVGAGSAEAGYCAVHLDSGQIACAADAGQAAAQLPAQALLVAEGFDKTNFEGENYIGFYKEKECTPAYDNERDVNYESLGAMNNRISSIRTAHRCDVKLFNGENFTGASSVWIDEARNLANIGDGWSNRASSIRIS</sequence>
<feature type="chain" id="PRO_5047386811" evidence="1">
    <location>
        <begin position="28"/>
        <end position="165"/>
    </location>
</feature>
<evidence type="ECO:0000313" key="2">
    <source>
        <dbReference type="EMBL" id="NRN67245.1"/>
    </source>
</evidence>
<organism evidence="2 3">
    <name type="scientific">Kibdelosporangium persicum</name>
    <dbReference type="NCBI Taxonomy" id="2698649"/>
    <lineage>
        <taxon>Bacteria</taxon>
        <taxon>Bacillati</taxon>
        <taxon>Actinomycetota</taxon>
        <taxon>Actinomycetes</taxon>
        <taxon>Pseudonocardiales</taxon>
        <taxon>Pseudonocardiaceae</taxon>
        <taxon>Kibdelosporangium</taxon>
    </lineage>
</organism>
<reference evidence="2 3" key="1">
    <citation type="submission" date="2020-01" db="EMBL/GenBank/DDBJ databases">
        <title>Kibdelosporangium persica a novel Actinomycetes from a hot desert in Iran.</title>
        <authorList>
            <person name="Safaei N."/>
            <person name="Zaburannyi N."/>
            <person name="Mueller R."/>
            <person name="Wink J."/>
        </authorList>
    </citation>
    <scope>NUCLEOTIDE SEQUENCE [LARGE SCALE GENOMIC DNA]</scope>
    <source>
        <strain evidence="2 3">4NS15</strain>
    </source>
</reference>
<name>A0ABX2F8W6_9PSEU</name>
<accession>A0ABX2F8W6</accession>
<evidence type="ECO:0000313" key="3">
    <source>
        <dbReference type="Proteomes" id="UP000763557"/>
    </source>
</evidence>